<feature type="transmembrane region" description="Helical" evidence="1">
    <location>
        <begin position="27"/>
        <end position="45"/>
    </location>
</feature>
<evidence type="ECO:0008006" key="4">
    <source>
        <dbReference type="Google" id="ProtNLM"/>
    </source>
</evidence>
<dbReference type="PANTHER" id="PTHR38598">
    <property type="entry name" value="INNER MEMBRANE PROTEIN YJCH"/>
    <property type="match status" value="1"/>
</dbReference>
<organism evidence="2 3">
    <name type="scientific">Pseudomonas monteilii</name>
    <dbReference type="NCBI Taxonomy" id="76759"/>
    <lineage>
        <taxon>Bacteria</taxon>
        <taxon>Pseudomonadati</taxon>
        <taxon>Pseudomonadota</taxon>
        <taxon>Gammaproteobacteria</taxon>
        <taxon>Pseudomonadales</taxon>
        <taxon>Pseudomonadaceae</taxon>
        <taxon>Pseudomonas</taxon>
    </lineage>
</organism>
<dbReference type="Pfam" id="PF04341">
    <property type="entry name" value="DUF485"/>
    <property type="match status" value="1"/>
</dbReference>
<dbReference type="GeneID" id="46430928"/>
<feature type="transmembrane region" description="Helical" evidence="1">
    <location>
        <begin position="65"/>
        <end position="86"/>
    </location>
</feature>
<proteinExistence type="predicted"/>
<evidence type="ECO:0000313" key="2">
    <source>
        <dbReference type="EMBL" id="OAH57058.1"/>
    </source>
</evidence>
<keyword evidence="1" id="KW-1133">Transmembrane helix</keyword>
<gene>
    <name evidence="2" type="ORF">AYJ70_18310</name>
</gene>
<name>A0AAP7FRV0_9PSED</name>
<sequence length="109" mass="12306">MPSSSPLYARIRGNTQFVDLVARRNRLTLSLLVVIVAVFYAYMGLVSFWPELIARRLAESSNLTFGVAAGVALFVFFCALSGFYVYRANGEFDRMTRELIAQVEQEEAR</sequence>
<dbReference type="InterPro" id="IPR052959">
    <property type="entry name" value="Inner_membrane_assoc"/>
</dbReference>
<dbReference type="GO" id="GO:0005886">
    <property type="term" value="C:plasma membrane"/>
    <property type="evidence" value="ECO:0007669"/>
    <property type="project" value="TreeGrafter"/>
</dbReference>
<evidence type="ECO:0000313" key="3">
    <source>
        <dbReference type="Proteomes" id="UP000077242"/>
    </source>
</evidence>
<reference evidence="3" key="1">
    <citation type="submission" date="2016-02" db="EMBL/GenBank/DDBJ databases">
        <title>Dietzia cinnamea strain CD11_5 genome sequencing and assembly.</title>
        <authorList>
            <person name="Kaur G."/>
            <person name="Nair G.R."/>
            <person name="Mayilraj S."/>
        </authorList>
    </citation>
    <scope>NUCLEOTIDE SEQUENCE [LARGE SCALE GENOMIC DNA]</scope>
    <source>
        <strain evidence="3">CD10_2</strain>
    </source>
</reference>
<accession>A0AAP7FRV0</accession>
<keyword evidence="1" id="KW-0472">Membrane</keyword>
<keyword evidence="1" id="KW-0812">Transmembrane</keyword>
<dbReference type="EMBL" id="LSTU01000003">
    <property type="protein sequence ID" value="OAH57058.1"/>
    <property type="molecule type" value="Genomic_DNA"/>
</dbReference>
<comment type="caution">
    <text evidence="2">The sequence shown here is derived from an EMBL/GenBank/DDBJ whole genome shotgun (WGS) entry which is preliminary data.</text>
</comment>
<dbReference type="Proteomes" id="UP000077242">
    <property type="component" value="Unassembled WGS sequence"/>
</dbReference>
<protein>
    <recommendedName>
        <fullName evidence="4">DUF485 domain-containing protein</fullName>
    </recommendedName>
</protein>
<dbReference type="InterPro" id="IPR007436">
    <property type="entry name" value="DUF485"/>
</dbReference>
<dbReference type="AlphaFoldDB" id="A0AAP7FRV0"/>
<dbReference type="RefSeq" id="WP_057005320.1">
    <property type="nucleotide sequence ID" value="NZ_LSTU01000003.1"/>
</dbReference>
<dbReference type="PANTHER" id="PTHR38598:SF1">
    <property type="entry name" value="INNER MEMBRANE PROTEIN YJCH"/>
    <property type="match status" value="1"/>
</dbReference>
<evidence type="ECO:0000256" key="1">
    <source>
        <dbReference type="SAM" id="Phobius"/>
    </source>
</evidence>